<comment type="caution">
    <text evidence="2">The sequence shown here is derived from an EMBL/GenBank/DDBJ whole genome shotgun (WGS) entry which is preliminary data.</text>
</comment>
<organism evidence="2 3">
    <name type="scientific">Blattamonas nauphoetae</name>
    <dbReference type="NCBI Taxonomy" id="2049346"/>
    <lineage>
        <taxon>Eukaryota</taxon>
        <taxon>Metamonada</taxon>
        <taxon>Preaxostyla</taxon>
        <taxon>Oxymonadida</taxon>
        <taxon>Blattamonas</taxon>
    </lineage>
</organism>
<sequence>MERGQHLIDSCHIKQIQEREQAQKKQQRQIKMKNEWKKATQRNEGEPQRRHHPPSSDGGCEMRNRPKTKEANTIIQTKNHKTVLESIVKSRVSSGVAFIVWGCRVVLVLHRSE</sequence>
<feature type="region of interest" description="Disordered" evidence="1">
    <location>
        <begin position="1"/>
        <end position="71"/>
    </location>
</feature>
<proteinExistence type="predicted"/>
<gene>
    <name evidence="2" type="ORF">BLNAU_13302</name>
</gene>
<evidence type="ECO:0000313" key="2">
    <source>
        <dbReference type="EMBL" id="KAK2951809.1"/>
    </source>
</evidence>
<feature type="compositionally biased region" description="Basic and acidic residues" evidence="1">
    <location>
        <begin position="32"/>
        <end position="48"/>
    </location>
</feature>
<dbReference type="EMBL" id="JARBJD010000113">
    <property type="protein sequence ID" value="KAK2951809.1"/>
    <property type="molecule type" value="Genomic_DNA"/>
</dbReference>
<name>A0ABQ9XK00_9EUKA</name>
<accession>A0ABQ9XK00</accession>
<reference evidence="2 3" key="1">
    <citation type="journal article" date="2022" name="bioRxiv">
        <title>Genomics of Preaxostyla Flagellates Illuminates Evolutionary Transitions and the Path Towards Mitochondrial Loss.</title>
        <authorList>
            <person name="Novak L.V.F."/>
            <person name="Treitli S.C."/>
            <person name="Pyrih J."/>
            <person name="Halakuc P."/>
            <person name="Pipaliya S.V."/>
            <person name="Vacek V."/>
            <person name="Brzon O."/>
            <person name="Soukal P."/>
            <person name="Eme L."/>
            <person name="Dacks J.B."/>
            <person name="Karnkowska A."/>
            <person name="Elias M."/>
            <person name="Hampl V."/>
        </authorList>
    </citation>
    <scope>NUCLEOTIDE SEQUENCE [LARGE SCALE GENOMIC DNA]</scope>
    <source>
        <strain evidence="2">NAU3</strain>
        <tissue evidence="2">Gut</tissue>
    </source>
</reference>
<feature type="compositionally biased region" description="Basic and acidic residues" evidence="1">
    <location>
        <begin position="1"/>
        <end position="23"/>
    </location>
</feature>
<dbReference type="Proteomes" id="UP001281761">
    <property type="component" value="Unassembled WGS sequence"/>
</dbReference>
<evidence type="ECO:0000256" key="1">
    <source>
        <dbReference type="SAM" id="MobiDB-lite"/>
    </source>
</evidence>
<evidence type="ECO:0000313" key="3">
    <source>
        <dbReference type="Proteomes" id="UP001281761"/>
    </source>
</evidence>
<protein>
    <submittedName>
        <fullName evidence="2">Uncharacterized protein</fullName>
    </submittedName>
</protein>
<feature type="compositionally biased region" description="Basic and acidic residues" evidence="1">
    <location>
        <begin position="60"/>
        <end position="70"/>
    </location>
</feature>
<keyword evidence="3" id="KW-1185">Reference proteome</keyword>